<dbReference type="PANTHER" id="PTHR43537">
    <property type="entry name" value="TRANSCRIPTIONAL REGULATOR, GNTR FAMILY"/>
    <property type="match status" value="1"/>
</dbReference>
<proteinExistence type="predicted"/>
<organism evidence="6 7">
    <name type="scientific">Mycobacterium simulans</name>
    <dbReference type="NCBI Taxonomy" id="627089"/>
    <lineage>
        <taxon>Bacteria</taxon>
        <taxon>Bacillati</taxon>
        <taxon>Actinomycetota</taxon>
        <taxon>Actinomycetes</taxon>
        <taxon>Mycobacteriales</taxon>
        <taxon>Mycobacteriaceae</taxon>
        <taxon>Mycobacterium</taxon>
    </lineage>
</organism>
<dbReference type="SMART" id="SM00345">
    <property type="entry name" value="HTH_GNTR"/>
    <property type="match status" value="1"/>
</dbReference>
<evidence type="ECO:0000259" key="5">
    <source>
        <dbReference type="PROSITE" id="PS50949"/>
    </source>
</evidence>
<name>A0A7Z7NDD9_9MYCO</name>
<dbReference type="InterPro" id="IPR036388">
    <property type="entry name" value="WH-like_DNA-bd_sf"/>
</dbReference>
<dbReference type="CDD" id="cd07377">
    <property type="entry name" value="WHTH_GntR"/>
    <property type="match status" value="1"/>
</dbReference>
<comment type="caution">
    <text evidence="6">The sequence shown here is derived from an EMBL/GenBank/DDBJ whole genome shotgun (WGS) entry which is preliminary data.</text>
</comment>
<dbReference type="GO" id="GO:0003677">
    <property type="term" value="F:DNA binding"/>
    <property type="evidence" value="ECO:0007669"/>
    <property type="project" value="UniProtKB-KW"/>
</dbReference>
<keyword evidence="1" id="KW-0805">Transcription regulation</keyword>
<dbReference type="PANTHER" id="PTHR43537:SF45">
    <property type="entry name" value="GNTR FAMILY REGULATORY PROTEIN"/>
    <property type="match status" value="1"/>
</dbReference>
<evidence type="ECO:0000256" key="1">
    <source>
        <dbReference type="ARBA" id="ARBA00023015"/>
    </source>
</evidence>
<dbReference type="PROSITE" id="PS50949">
    <property type="entry name" value="HTH_GNTR"/>
    <property type="match status" value="1"/>
</dbReference>
<evidence type="ECO:0000256" key="3">
    <source>
        <dbReference type="ARBA" id="ARBA00023163"/>
    </source>
</evidence>
<evidence type="ECO:0000313" key="7">
    <source>
        <dbReference type="Proteomes" id="UP000554965"/>
    </source>
</evidence>
<dbReference type="GO" id="GO:0003700">
    <property type="term" value="F:DNA-binding transcription factor activity"/>
    <property type="evidence" value="ECO:0007669"/>
    <property type="project" value="InterPro"/>
</dbReference>
<gene>
    <name evidence="6" type="ORF">MSIMFB_05591</name>
</gene>
<accession>A0A7Z7NDD9</accession>
<evidence type="ECO:0000256" key="2">
    <source>
        <dbReference type="ARBA" id="ARBA00023125"/>
    </source>
</evidence>
<dbReference type="EMBL" id="OCTY01000002">
    <property type="protein sequence ID" value="SOJ58111.1"/>
    <property type="molecule type" value="Genomic_DNA"/>
</dbReference>
<keyword evidence="3" id="KW-0804">Transcription</keyword>
<keyword evidence="7" id="KW-1185">Reference proteome</keyword>
<dbReference type="Gene3D" id="1.10.10.10">
    <property type="entry name" value="Winged helix-like DNA-binding domain superfamily/Winged helix DNA-binding domain"/>
    <property type="match status" value="1"/>
</dbReference>
<dbReference type="InterPro" id="IPR000524">
    <property type="entry name" value="Tscrpt_reg_HTH_GntR"/>
</dbReference>
<dbReference type="Gene3D" id="1.20.120.530">
    <property type="entry name" value="GntR ligand-binding domain-like"/>
    <property type="match status" value="1"/>
</dbReference>
<dbReference type="InterPro" id="IPR008920">
    <property type="entry name" value="TF_FadR/GntR_C"/>
</dbReference>
<feature type="domain" description="HTH gntR-type" evidence="5">
    <location>
        <begin position="27"/>
        <end position="94"/>
    </location>
</feature>
<dbReference type="Proteomes" id="UP000554965">
    <property type="component" value="Unassembled WGS sequence"/>
</dbReference>
<keyword evidence="2" id="KW-0238">DNA-binding</keyword>
<evidence type="ECO:0000313" key="6">
    <source>
        <dbReference type="EMBL" id="SOJ58111.1"/>
    </source>
</evidence>
<dbReference type="InterPro" id="IPR036390">
    <property type="entry name" value="WH_DNA-bd_sf"/>
</dbReference>
<evidence type="ECO:0000256" key="4">
    <source>
        <dbReference type="SAM" id="MobiDB-lite"/>
    </source>
</evidence>
<feature type="region of interest" description="Disordered" evidence="4">
    <location>
        <begin position="247"/>
        <end position="270"/>
    </location>
</feature>
<reference evidence="6 7" key="1">
    <citation type="submission" date="2017-10" db="EMBL/GenBank/DDBJ databases">
        <authorList>
            <consortium name="Urmite Genomes"/>
        </authorList>
    </citation>
    <scope>NUCLEOTIDE SEQUENCE [LARGE SCALE GENOMIC DNA]</scope>
    <source>
        <strain evidence="6 7">FB-527</strain>
    </source>
</reference>
<dbReference type="SUPFAM" id="SSF46785">
    <property type="entry name" value="Winged helix' DNA-binding domain"/>
    <property type="match status" value="1"/>
</dbReference>
<dbReference type="AlphaFoldDB" id="A0A7Z7NDD9"/>
<protein>
    <submittedName>
        <fullName evidence="6">Putative HTH-type transcriptional regulator</fullName>
    </submittedName>
</protein>
<dbReference type="Pfam" id="PF00392">
    <property type="entry name" value="GntR"/>
    <property type="match status" value="1"/>
</dbReference>
<sequence length="270" mass="30511">MRNLPALMAYRGLKRDSKTSMPKKYGIKEKDQVVSHILNLVLTGKLRSGDRVDRNEIAQGLGVSRVPIQEALVQLEHDGIVSTRYHRGAFVERFDEATVLEHHELDGLLNGIASARAAANPTPRILGELDALMRSLRTAKEARHFSEIAWEYRRTVNDEYAGPRLHATIRASQNLIPRTFWMTYQNSRDDMLPFYEEENSAIHRRDPDAARGACIGRANLMAQTMLTELFRRRVFAPADGARSSSLEVHTLSTQIPHPESEAREPSAIVF</sequence>